<gene>
    <name evidence="1" type="ORF">H0185_15190</name>
</gene>
<dbReference type="PANTHER" id="PTHR41291:SF1">
    <property type="entry name" value="DNA ALKYLATION REPAIR PROTEIN"/>
    <property type="match status" value="1"/>
</dbReference>
<protein>
    <submittedName>
        <fullName evidence="1">DNA alkylation repair protein</fullName>
    </submittedName>
</protein>
<proteinExistence type="predicted"/>
<accession>A0ABS7K794</accession>
<dbReference type="InterPro" id="IPR016024">
    <property type="entry name" value="ARM-type_fold"/>
</dbReference>
<dbReference type="CDD" id="cd06561">
    <property type="entry name" value="AlkD_like"/>
    <property type="match status" value="1"/>
</dbReference>
<dbReference type="Gene3D" id="1.25.10.90">
    <property type="match status" value="1"/>
</dbReference>
<reference evidence="1 2" key="1">
    <citation type="submission" date="2020-07" db="EMBL/GenBank/DDBJ databases">
        <title>Fungal Genomes of the International Space Station.</title>
        <authorList>
            <person name="Seuylemezian A."/>
            <person name="Singh N.K."/>
            <person name="Wood J."/>
            <person name="Venkateswaran K."/>
        </authorList>
    </citation>
    <scope>NUCLEOTIDE SEQUENCE [LARGE SCALE GENOMIC DNA]</scope>
    <source>
        <strain evidence="1 2">PL-B2</strain>
    </source>
</reference>
<sequence>MTYEEIMQKLEELGSEQTKKIYHNHGVKEPYFGVKIGDLKKLVKYVKKDHELALKLYDSGNHDAMYLAGLSVKPKVISKETLQDWVKKAYWYMIAEYTVAQVAAESEYALELAREWMNAEDEMVAVAGWSAYANYLSITPDDEMDIDEIRSLLEKVKNTIHTERNRVRYVMNSFVISVGSYVPVLTEEAKQVGEEIGKVHVDVGNTACKVPVAKDYINKVEKMNRVGLKRKTCIC</sequence>
<dbReference type="Pfam" id="PF08713">
    <property type="entry name" value="DNA_alkylation"/>
    <property type="match status" value="1"/>
</dbReference>
<comment type="caution">
    <text evidence="1">The sequence shown here is derived from an EMBL/GenBank/DDBJ whole genome shotgun (WGS) entry which is preliminary data.</text>
</comment>
<evidence type="ECO:0000313" key="2">
    <source>
        <dbReference type="Proteomes" id="UP000769780"/>
    </source>
</evidence>
<dbReference type="RefSeq" id="WP_221874363.1">
    <property type="nucleotide sequence ID" value="NZ_JACWFH010000019.1"/>
</dbReference>
<dbReference type="EMBL" id="JACWFH010000019">
    <property type="protein sequence ID" value="MBY0098143.1"/>
    <property type="molecule type" value="Genomic_DNA"/>
</dbReference>
<evidence type="ECO:0000313" key="1">
    <source>
        <dbReference type="EMBL" id="MBY0098143.1"/>
    </source>
</evidence>
<dbReference type="Proteomes" id="UP000769780">
    <property type="component" value="Unassembled WGS sequence"/>
</dbReference>
<keyword evidence="2" id="KW-1185">Reference proteome</keyword>
<dbReference type="PANTHER" id="PTHR41291">
    <property type="entry name" value="DNA ALKYLATION REPAIR PROTEIN"/>
    <property type="match status" value="1"/>
</dbReference>
<organism evidence="1 2">
    <name type="scientific">Mesobacillus maritimus</name>
    <dbReference type="NCBI Taxonomy" id="1643336"/>
    <lineage>
        <taxon>Bacteria</taxon>
        <taxon>Bacillati</taxon>
        <taxon>Bacillota</taxon>
        <taxon>Bacilli</taxon>
        <taxon>Bacillales</taxon>
        <taxon>Bacillaceae</taxon>
        <taxon>Mesobacillus</taxon>
    </lineage>
</organism>
<name>A0ABS7K794_9BACI</name>
<dbReference type="InterPro" id="IPR014825">
    <property type="entry name" value="DNA_alkylation"/>
</dbReference>
<dbReference type="SUPFAM" id="SSF48371">
    <property type="entry name" value="ARM repeat"/>
    <property type="match status" value="1"/>
</dbReference>